<feature type="compositionally biased region" description="Low complexity" evidence="1">
    <location>
        <begin position="82"/>
        <end position="108"/>
    </location>
</feature>
<keyword evidence="3" id="KW-1185">Reference proteome</keyword>
<comment type="caution">
    <text evidence="2">The sequence shown here is derived from an EMBL/GenBank/DDBJ whole genome shotgun (WGS) entry which is preliminary data.</text>
</comment>
<dbReference type="InterPro" id="IPR055927">
    <property type="entry name" value="DUF7504"/>
</dbReference>
<name>A0ABD5RC15_9EURY</name>
<organism evidence="2 3">
    <name type="scientific">Salinirubrum litoreum</name>
    <dbReference type="NCBI Taxonomy" id="1126234"/>
    <lineage>
        <taxon>Archaea</taxon>
        <taxon>Methanobacteriati</taxon>
        <taxon>Methanobacteriota</taxon>
        <taxon>Stenosarchaea group</taxon>
        <taxon>Halobacteria</taxon>
        <taxon>Halobacteriales</taxon>
        <taxon>Haloferacaceae</taxon>
        <taxon>Salinirubrum</taxon>
    </lineage>
</organism>
<feature type="region of interest" description="Disordered" evidence="1">
    <location>
        <begin position="82"/>
        <end position="112"/>
    </location>
</feature>
<gene>
    <name evidence="2" type="ORF">ACFPJ5_10535</name>
</gene>
<evidence type="ECO:0000256" key="1">
    <source>
        <dbReference type="SAM" id="MobiDB-lite"/>
    </source>
</evidence>
<dbReference type="AlphaFoldDB" id="A0ABD5RC15"/>
<accession>A0ABD5RC15</accession>
<dbReference type="EMBL" id="JBHSKX010000002">
    <property type="protein sequence ID" value="MFC5367375.1"/>
    <property type="molecule type" value="Genomic_DNA"/>
</dbReference>
<dbReference type="Proteomes" id="UP001596201">
    <property type="component" value="Unassembled WGS sequence"/>
</dbReference>
<protein>
    <submittedName>
        <fullName evidence="2">Uncharacterized protein</fullName>
    </submittedName>
</protein>
<dbReference type="RefSeq" id="WP_227229632.1">
    <property type="nucleotide sequence ID" value="NZ_JAJCVJ010000002.1"/>
</dbReference>
<reference evidence="2 3" key="1">
    <citation type="journal article" date="2019" name="Int. J. Syst. Evol. Microbiol.">
        <title>The Global Catalogue of Microorganisms (GCM) 10K type strain sequencing project: providing services to taxonomists for standard genome sequencing and annotation.</title>
        <authorList>
            <consortium name="The Broad Institute Genomics Platform"/>
            <consortium name="The Broad Institute Genome Sequencing Center for Infectious Disease"/>
            <person name="Wu L."/>
            <person name="Ma J."/>
        </authorList>
    </citation>
    <scope>NUCLEOTIDE SEQUENCE [LARGE SCALE GENOMIC DNA]</scope>
    <source>
        <strain evidence="2 3">CGMCC 1.12237</strain>
    </source>
</reference>
<evidence type="ECO:0000313" key="3">
    <source>
        <dbReference type="Proteomes" id="UP001596201"/>
    </source>
</evidence>
<proteinExistence type="predicted"/>
<evidence type="ECO:0000313" key="2">
    <source>
        <dbReference type="EMBL" id="MFC5367375.1"/>
    </source>
</evidence>
<sequence>MAHESRTDTSFADALEEFKRRGSNLLVVGPPSDRARSAICRRLLGDASGRTRRRLFVETDGTASCLDDCDGAITPETTRLVTRPTPTRSAAATVDSSTTSTESPESTAGGVARRHVAERGLATLACAINEEIGVFTDRADELDPAELRLCFDSLTPLVAENDSVAVRRFLHTITGRVRSCRGMAHYHLAAGRRDDVVVELAPAFDAVVELRIDGDRPEQRWHVPDRDLHTDWLPL</sequence>
<dbReference type="Pfam" id="PF24336">
    <property type="entry name" value="DUF7504"/>
    <property type="match status" value="1"/>
</dbReference>